<keyword evidence="1" id="KW-0472">Membrane</keyword>
<protein>
    <submittedName>
        <fullName evidence="2">Uncharacterized protein</fullName>
    </submittedName>
</protein>
<evidence type="ECO:0000313" key="2">
    <source>
        <dbReference type="EMBL" id="KAJ8301735.1"/>
    </source>
</evidence>
<feature type="transmembrane region" description="Helical" evidence="1">
    <location>
        <begin position="150"/>
        <end position="167"/>
    </location>
</feature>
<evidence type="ECO:0000313" key="3">
    <source>
        <dbReference type="Proteomes" id="UP001217089"/>
    </source>
</evidence>
<keyword evidence="3" id="KW-1185">Reference proteome</keyword>
<evidence type="ECO:0000256" key="1">
    <source>
        <dbReference type="SAM" id="Phobius"/>
    </source>
</evidence>
<dbReference type="EMBL" id="JARBDR010000918">
    <property type="protein sequence ID" value="KAJ8301735.1"/>
    <property type="molecule type" value="Genomic_DNA"/>
</dbReference>
<sequence length="176" mass="20634">MHDDIIMLDQAILFVDWTGLFITKYPVYKIWRHVNVFCQEILNSHSIYRHKIWESKESVSTRARWDRPKHIKLPPVKPANVGIVMLIKDIFDVIASYPIIIHQINAQIPVVTNLNLHADMLDLHVTELKKLFKYSSACLGCNIICTQHCIVNAFNLMYLFIIWVCEIKSSMNKDRR</sequence>
<organism evidence="2 3">
    <name type="scientific">Tegillarca granosa</name>
    <name type="common">Malaysian cockle</name>
    <name type="synonym">Anadara granosa</name>
    <dbReference type="NCBI Taxonomy" id="220873"/>
    <lineage>
        <taxon>Eukaryota</taxon>
        <taxon>Metazoa</taxon>
        <taxon>Spiralia</taxon>
        <taxon>Lophotrochozoa</taxon>
        <taxon>Mollusca</taxon>
        <taxon>Bivalvia</taxon>
        <taxon>Autobranchia</taxon>
        <taxon>Pteriomorphia</taxon>
        <taxon>Arcoida</taxon>
        <taxon>Arcoidea</taxon>
        <taxon>Arcidae</taxon>
        <taxon>Tegillarca</taxon>
    </lineage>
</organism>
<keyword evidence="1" id="KW-1133">Transmembrane helix</keyword>
<reference evidence="2 3" key="1">
    <citation type="submission" date="2022-12" db="EMBL/GenBank/DDBJ databases">
        <title>Chromosome-level genome of Tegillarca granosa.</title>
        <authorList>
            <person name="Kim J."/>
        </authorList>
    </citation>
    <scope>NUCLEOTIDE SEQUENCE [LARGE SCALE GENOMIC DNA]</scope>
    <source>
        <strain evidence="2">Teg-2019</strain>
        <tissue evidence="2">Adductor muscle</tissue>
    </source>
</reference>
<gene>
    <name evidence="2" type="ORF">KUTeg_020722</name>
</gene>
<proteinExistence type="predicted"/>
<dbReference type="Proteomes" id="UP001217089">
    <property type="component" value="Unassembled WGS sequence"/>
</dbReference>
<accession>A0ABQ9EE28</accession>
<keyword evidence="1" id="KW-0812">Transmembrane</keyword>
<name>A0ABQ9EE28_TEGGR</name>
<comment type="caution">
    <text evidence="2">The sequence shown here is derived from an EMBL/GenBank/DDBJ whole genome shotgun (WGS) entry which is preliminary data.</text>
</comment>